<sequence length="62" mass="6388">MEAVASGMAVVSLAIQLVDTVATIKTLIRNAKGSQKRVGEAVLNGTVPPDALDGDVEKPTKL</sequence>
<reference evidence="1 2" key="1">
    <citation type="journal article" date="2010" name="Genome Biol.">
        <title>A first genome assembly of the barley fungal pathogen Pyrenophora teres f. teres.</title>
        <authorList>
            <person name="Ellwood S.R."/>
            <person name="Liu Z."/>
            <person name="Syme R.A."/>
            <person name="Lai Z."/>
            <person name="Hane J.K."/>
            <person name="Keiper F."/>
            <person name="Moffat C.S."/>
            <person name="Oliver R.P."/>
            <person name="Friesen T.L."/>
        </authorList>
    </citation>
    <scope>NUCLEOTIDE SEQUENCE [LARGE SCALE GENOMIC DNA]</scope>
    <source>
        <strain evidence="1 2">0-1</strain>
    </source>
</reference>
<dbReference type="HOGENOM" id="CLU_2905232_0_0_1"/>
<proteinExistence type="predicted"/>
<organism evidence="2">
    <name type="scientific">Pyrenophora teres f. teres (strain 0-1)</name>
    <name type="common">Barley net blotch fungus</name>
    <name type="synonym">Drechslera teres f. teres</name>
    <dbReference type="NCBI Taxonomy" id="861557"/>
    <lineage>
        <taxon>Eukaryota</taxon>
        <taxon>Fungi</taxon>
        <taxon>Dikarya</taxon>
        <taxon>Ascomycota</taxon>
        <taxon>Pezizomycotina</taxon>
        <taxon>Dothideomycetes</taxon>
        <taxon>Pleosporomycetidae</taxon>
        <taxon>Pleosporales</taxon>
        <taxon>Pleosporineae</taxon>
        <taxon>Pleosporaceae</taxon>
        <taxon>Pyrenophora</taxon>
    </lineage>
</organism>
<accession>E3RZZ3</accession>
<dbReference type="EMBL" id="GL536241">
    <property type="protein sequence ID" value="EFQ88705.1"/>
    <property type="molecule type" value="Genomic_DNA"/>
</dbReference>
<dbReference type="AlphaFoldDB" id="E3RZZ3"/>
<evidence type="ECO:0000313" key="1">
    <source>
        <dbReference type="EMBL" id="EFQ88705.1"/>
    </source>
</evidence>
<gene>
    <name evidence="1" type="ORF">PTT_15328</name>
</gene>
<dbReference type="KEGG" id="pte:PTT_15328"/>
<evidence type="ECO:0000313" key="2">
    <source>
        <dbReference type="Proteomes" id="UP000001067"/>
    </source>
</evidence>
<keyword evidence="2" id="KW-1185">Reference proteome</keyword>
<dbReference type="Proteomes" id="UP000001067">
    <property type="component" value="Unassembled WGS sequence"/>
</dbReference>
<protein>
    <submittedName>
        <fullName evidence="1">Uncharacterized protein</fullName>
    </submittedName>
</protein>
<dbReference type="OrthoDB" id="3200163at2759"/>
<name>E3RZZ3_PYRTT</name>